<dbReference type="PANTHER" id="PTHR12233">
    <property type="entry name" value="VACUOLAR PROTEIN SORTING 26 RELATED"/>
    <property type="match status" value="1"/>
</dbReference>
<dbReference type="AlphaFoldDB" id="A0A8U0WP80"/>
<reference evidence="3" key="1">
    <citation type="journal article" date="2005" name="Nature">
        <title>The genome of the protist parasite Entamoeba histolytica.</title>
        <authorList>
            <person name="Loftus B."/>
            <person name="Anderson I."/>
            <person name="Davies R."/>
            <person name="Alsmark U.C."/>
            <person name="Samuelson J."/>
            <person name="Amedeo P."/>
            <person name="Roncaglia P."/>
            <person name="Berriman M."/>
            <person name="Hirt R.P."/>
            <person name="Mann B.J."/>
            <person name="Nozaki T."/>
            <person name="Suh B."/>
            <person name="Pop M."/>
            <person name="Duchene M."/>
            <person name="Ackers J."/>
            <person name="Tannich E."/>
            <person name="Leippe M."/>
            <person name="Hofer M."/>
            <person name="Bruchhaus I."/>
            <person name="Willhoeft U."/>
            <person name="Bhattacharya A."/>
            <person name="Chillingworth T."/>
            <person name="Churcher C."/>
            <person name="Hance Z."/>
            <person name="Harris B."/>
            <person name="Harris D."/>
            <person name="Jagels K."/>
            <person name="Moule S."/>
            <person name="Mungall K."/>
            <person name="Ormond D."/>
            <person name="Squares R."/>
            <person name="Whitehead S."/>
            <person name="Quail M.A."/>
            <person name="Rabbinowitsch E."/>
            <person name="Norbertczak H."/>
            <person name="Price C."/>
            <person name="Wang Z."/>
            <person name="Guillen N."/>
            <person name="Gilchrist C."/>
            <person name="Stroup S.E."/>
            <person name="Bhattacharya S."/>
            <person name="Lohia A."/>
            <person name="Foster P.G."/>
            <person name="Sicheritz-Ponten T."/>
            <person name="Weber C."/>
            <person name="Singh U."/>
            <person name="Mukherjee C."/>
            <person name="El-Sayed N.M."/>
            <person name="Petri W.A.Jr."/>
            <person name="Clark C.G."/>
            <person name="Embley T.M."/>
            <person name="Barrell B."/>
            <person name="Fraser C.M."/>
            <person name="Hall N."/>
        </authorList>
    </citation>
    <scope>NUCLEOTIDE SEQUENCE [LARGE SCALE GENOMIC DNA]</scope>
    <source>
        <strain evidence="3">HM-1:IMSS</strain>
    </source>
</reference>
<dbReference type="KEGG" id="ehi:EHI_062490"/>
<dbReference type="RefSeq" id="XP_651148.1">
    <property type="nucleotide sequence ID" value="XM_646056.1"/>
</dbReference>
<dbReference type="HOGENOM" id="CLU_031077_4_0_1"/>
<feature type="compositionally biased region" description="Basic and acidic residues" evidence="2">
    <location>
        <begin position="339"/>
        <end position="349"/>
    </location>
</feature>
<organism evidence="3 4">
    <name type="scientific">Entamoeba histolytica (strain ATCC 30459 / HM-1:IMSS / ABRM)</name>
    <dbReference type="NCBI Taxonomy" id="294381"/>
    <lineage>
        <taxon>Eukaryota</taxon>
        <taxon>Amoebozoa</taxon>
        <taxon>Evosea</taxon>
        <taxon>Archamoebae</taxon>
        <taxon>Mastigamoebida</taxon>
        <taxon>Entamoebidae</taxon>
        <taxon>Entamoeba</taxon>
    </lineage>
</organism>
<dbReference type="FunFam" id="2.60.40.640:FF:000045">
    <property type="entry name" value="Vacuolar sorting protein 26, putative"/>
    <property type="match status" value="1"/>
</dbReference>
<dbReference type="EMBL" id="DS571213">
    <property type="protein sequence ID" value="EAL45761.1"/>
    <property type="molecule type" value="Genomic_DNA"/>
</dbReference>
<accession>A0A8U0WP80</accession>
<evidence type="ECO:0000256" key="1">
    <source>
        <dbReference type="ARBA" id="ARBA00009100"/>
    </source>
</evidence>
<dbReference type="OrthoDB" id="3821113at2759"/>
<proteinExistence type="inferred from homology"/>
<keyword evidence="4" id="KW-1185">Reference proteome</keyword>
<dbReference type="SMR" id="A0A8U0WP80"/>
<dbReference type="GeneID" id="3405449"/>
<dbReference type="GO" id="GO:0006886">
    <property type="term" value="P:intracellular protein transport"/>
    <property type="evidence" value="ECO:0000318"/>
    <property type="project" value="GO_Central"/>
</dbReference>
<evidence type="ECO:0000313" key="4">
    <source>
        <dbReference type="Proteomes" id="UP000001926"/>
    </source>
</evidence>
<feature type="compositionally biased region" description="Low complexity" evidence="2">
    <location>
        <begin position="329"/>
        <end position="338"/>
    </location>
</feature>
<dbReference type="Gene3D" id="2.60.40.640">
    <property type="match status" value="2"/>
</dbReference>
<dbReference type="InterPro" id="IPR014752">
    <property type="entry name" value="Arrestin-like_C"/>
</dbReference>
<name>A0A8U0WP80_ENTH1</name>
<comment type="similarity">
    <text evidence="1">Belongs to the VPS26 family.</text>
</comment>
<feature type="region of interest" description="Disordered" evidence="2">
    <location>
        <begin position="297"/>
        <end position="413"/>
    </location>
</feature>
<dbReference type="InterPro" id="IPR028934">
    <property type="entry name" value="Vps26-related"/>
</dbReference>
<dbReference type="GO" id="GO:0005829">
    <property type="term" value="C:cytosol"/>
    <property type="evidence" value="ECO:0007669"/>
    <property type="project" value="GOC"/>
</dbReference>
<feature type="compositionally biased region" description="Basic and acidic residues" evidence="2">
    <location>
        <begin position="359"/>
        <end position="395"/>
    </location>
</feature>
<protein>
    <submittedName>
        <fullName evidence="3">Vacuolar sorting protein 26, putative</fullName>
    </submittedName>
</protein>
<dbReference type="Pfam" id="PF03643">
    <property type="entry name" value="Vps26"/>
    <property type="match status" value="1"/>
</dbReference>
<sequence length="413" mass="47978">MAFLFGTPIQIDILLDNDHEKQKVTKIVNKQKTEIPIYMKNEDVNGKVVITLKDKKYEHQGIKIDFIGSIEYSYDRSSTSNFIQQTVELSRPNIILEEKTMYPFSFSGIDKKYDSYSGKNVRLRYYLRVSVNKKYSSGLSKEQEIWVINYQDEPTKNDPILMDVGVEKCVSIEFKYAKSYYNLTDVVLGQVYFKVVRLPLASMELQIQRKETTGFPPNQTVDTEVLSRYELMDGAPVKGESMPIRVFLANLDLTPTYHNVNNMFSVTYHLHLVLIEEDGKRYFKQCEFKLWRKQPQPIKTSPDAPISVNTDCLAGSQETPYKGSDVNKPLPEVQPQQSEEPKEEIKEPVIEQPQQSIQEEPKEEIKEEKKEEPKEEVKEEIKEEPKEEVKEKPKAIDISSFIQDDKQDDDNLF</sequence>
<dbReference type="OMA" id="FKWKFSS"/>
<evidence type="ECO:0000256" key="2">
    <source>
        <dbReference type="SAM" id="MobiDB-lite"/>
    </source>
</evidence>
<reference evidence="3" key="2">
    <citation type="submission" date="2007-03" db="EMBL/GenBank/DDBJ databases">
        <authorList>
            <person name="Lorenzi H."/>
            <person name="Amedeo P."/>
            <person name="Inman J."/>
            <person name="Schobel S."/>
            <person name="Caler E."/>
        </authorList>
    </citation>
    <scope>GENOME REANNOTATION</scope>
    <source>
        <strain evidence="3">HM-1:IMSS</strain>
    </source>
</reference>
<dbReference type="Proteomes" id="UP000001926">
    <property type="component" value="Partially assembled WGS sequence"/>
</dbReference>
<gene>
    <name evidence="3" type="ORF">EHI_062490</name>
</gene>
<evidence type="ECO:0000313" key="3">
    <source>
        <dbReference type="EMBL" id="EAL45761.1"/>
    </source>
</evidence>
<dbReference type="GO" id="GO:0030904">
    <property type="term" value="C:retromer complex"/>
    <property type="evidence" value="ECO:0000318"/>
    <property type="project" value="GO_Central"/>
</dbReference>
<dbReference type="GO" id="GO:0042147">
    <property type="term" value="P:retrograde transport, endosome to Golgi"/>
    <property type="evidence" value="ECO:0000318"/>
    <property type="project" value="GO_Central"/>
</dbReference>
<dbReference type="GO" id="GO:0005768">
    <property type="term" value="C:endosome"/>
    <property type="evidence" value="ECO:0000318"/>
    <property type="project" value="GO_Central"/>
</dbReference>